<name>A0A9W8DUB6_9FUNG</name>
<evidence type="ECO:0000259" key="3">
    <source>
        <dbReference type="Pfam" id="PF00561"/>
    </source>
</evidence>
<dbReference type="GO" id="GO:0005739">
    <property type="term" value="C:mitochondrion"/>
    <property type="evidence" value="ECO:0007669"/>
    <property type="project" value="TreeGrafter"/>
</dbReference>
<dbReference type="PANTHER" id="PTHR46118:SF4">
    <property type="entry name" value="PROTEIN ABHD11"/>
    <property type="match status" value="1"/>
</dbReference>
<keyword evidence="5" id="KW-1185">Reference proteome</keyword>
<evidence type="ECO:0000256" key="2">
    <source>
        <dbReference type="ARBA" id="ARBA00022801"/>
    </source>
</evidence>
<comment type="similarity">
    <text evidence="1">Belongs to the AB hydrolase superfamily.</text>
</comment>
<evidence type="ECO:0000313" key="5">
    <source>
        <dbReference type="Proteomes" id="UP001150569"/>
    </source>
</evidence>
<dbReference type="GO" id="GO:0052689">
    <property type="term" value="F:carboxylic ester hydrolase activity"/>
    <property type="evidence" value="ECO:0007669"/>
    <property type="project" value="TreeGrafter"/>
</dbReference>
<comment type="caution">
    <text evidence="4">The sequence shown here is derived from an EMBL/GenBank/DDBJ whole genome shotgun (WGS) entry which is preliminary data.</text>
</comment>
<dbReference type="PRINTS" id="PR00111">
    <property type="entry name" value="ABHYDROLASE"/>
</dbReference>
<evidence type="ECO:0000256" key="1">
    <source>
        <dbReference type="ARBA" id="ARBA00008645"/>
    </source>
</evidence>
<sequence length="286" mass="31570">MLLRTPHWPVRVLCLGPPSVGRTYTTAPTPVKLAFQRTSPSTSVAARSPPLVILHGLFGSKQNWQSLARALSRDLATPVYSVDLRNHGDSPHAPDMTYEAMAADVARFVEREAGAPAAMVGHSMGGKVAMTLALTRPDLLTRLCVVDMAPLAVPLSATFRTYLEGMRHVDALALDRQSRADQALQPYVPEVDVRQFLLTNYKRTDDRQYRFRLPLDTLTRALPDLSHFDASNSPSSPFVKPTLFLAGSRSDYVPSSALPTIHRLFPRAEVKYLDAGHWGRSNGRNT</sequence>
<feature type="domain" description="AB hydrolase-1" evidence="3">
    <location>
        <begin position="49"/>
        <end position="278"/>
    </location>
</feature>
<accession>A0A9W8DUB6</accession>
<dbReference type="InterPro" id="IPR029058">
    <property type="entry name" value="AB_hydrolase_fold"/>
</dbReference>
<organism evidence="4 5">
    <name type="scientific">Tieghemiomyces parasiticus</name>
    <dbReference type="NCBI Taxonomy" id="78921"/>
    <lineage>
        <taxon>Eukaryota</taxon>
        <taxon>Fungi</taxon>
        <taxon>Fungi incertae sedis</taxon>
        <taxon>Zoopagomycota</taxon>
        <taxon>Kickxellomycotina</taxon>
        <taxon>Dimargaritomycetes</taxon>
        <taxon>Dimargaritales</taxon>
        <taxon>Dimargaritaceae</taxon>
        <taxon>Tieghemiomyces</taxon>
    </lineage>
</organism>
<dbReference type="Pfam" id="PF00561">
    <property type="entry name" value="Abhydrolase_1"/>
    <property type="match status" value="1"/>
</dbReference>
<proteinExistence type="inferred from homology"/>
<keyword evidence="2" id="KW-0378">Hydrolase</keyword>
<protein>
    <recommendedName>
        <fullName evidence="3">AB hydrolase-1 domain-containing protein</fullName>
    </recommendedName>
</protein>
<dbReference type="SUPFAM" id="SSF53474">
    <property type="entry name" value="alpha/beta-Hydrolases"/>
    <property type="match status" value="1"/>
</dbReference>
<dbReference type="OrthoDB" id="8119704at2759"/>
<gene>
    <name evidence="4" type="ORF">IWQ60_005762</name>
</gene>
<dbReference type="InterPro" id="IPR000073">
    <property type="entry name" value="AB_hydrolase_1"/>
</dbReference>
<evidence type="ECO:0000313" key="4">
    <source>
        <dbReference type="EMBL" id="KAJ1923616.1"/>
    </source>
</evidence>
<dbReference type="Gene3D" id="3.40.50.1820">
    <property type="entry name" value="alpha/beta hydrolase"/>
    <property type="match status" value="1"/>
</dbReference>
<dbReference type="EMBL" id="JANBPT010000322">
    <property type="protein sequence ID" value="KAJ1923616.1"/>
    <property type="molecule type" value="Genomic_DNA"/>
</dbReference>
<reference evidence="4" key="1">
    <citation type="submission" date="2022-07" db="EMBL/GenBank/DDBJ databases">
        <title>Phylogenomic reconstructions and comparative analyses of Kickxellomycotina fungi.</title>
        <authorList>
            <person name="Reynolds N.K."/>
            <person name="Stajich J.E."/>
            <person name="Barry K."/>
            <person name="Grigoriev I.V."/>
            <person name="Crous P."/>
            <person name="Smith M.E."/>
        </authorList>
    </citation>
    <scope>NUCLEOTIDE SEQUENCE</scope>
    <source>
        <strain evidence="4">RSA 861</strain>
    </source>
</reference>
<dbReference type="AlphaFoldDB" id="A0A9W8DUB6"/>
<dbReference type="Proteomes" id="UP001150569">
    <property type="component" value="Unassembled WGS sequence"/>
</dbReference>
<dbReference type="PANTHER" id="PTHR46118">
    <property type="entry name" value="PROTEIN ABHD11"/>
    <property type="match status" value="1"/>
</dbReference>